<keyword evidence="5" id="KW-1185">Reference proteome</keyword>
<reference evidence="4" key="1">
    <citation type="submission" date="2020-06" db="EMBL/GenBank/DDBJ databases">
        <authorList>
            <person name="Li T."/>
            <person name="Hu X."/>
            <person name="Zhang T."/>
            <person name="Song X."/>
            <person name="Zhang H."/>
            <person name="Dai N."/>
            <person name="Sheng W."/>
            <person name="Hou X."/>
            <person name="Wei L."/>
        </authorList>
    </citation>
    <scope>NUCLEOTIDE SEQUENCE</scope>
    <source>
        <strain evidence="4">3651</strain>
        <tissue evidence="4">Leaf</tissue>
    </source>
</reference>
<feature type="transmembrane region" description="Helical" evidence="2">
    <location>
        <begin position="88"/>
        <end position="106"/>
    </location>
</feature>
<dbReference type="EMBL" id="JACGWO010000001">
    <property type="protein sequence ID" value="KAK4441230.1"/>
    <property type="molecule type" value="Genomic_DNA"/>
</dbReference>
<feature type="compositionally biased region" description="Basic residues" evidence="1">
    <location>
        <begin position="60"/>
        <end position="85"/>
    </location>
</feature>
<feature type="chain" id="PRO_5042099756" evidence="3">
    <location>
        <begin position="18"/>
        <end position="112"/>
    </location>
</feature>
<protein>
    <submittedName>
        <fullName evidence="4">Uncharacterized protein</fullName>
    </submittedName>
</protein>
<keyword evidence="2" id="KW-1133">Transmembrane helix</keyword>
<accession>A0AAE2D0J0</accession>
<feature type="signal peptide" evidence="3">
    <location>
        <begin position="1"/>
        <end position="17"/>
    </location>
</feature>
<dbReference type="AlphaFoldDB" id="A0AAE2D0J0"/>
<evidence type="ECO:0000256" key="2">
    <source>
        <dbReference type="SAM" id="Phobius"/>
    </source>
</evidence>
<feature type="region of interest" description="Disordered" evidence="1">
    <location>
        <begin position="57"/>
        <end position="85"/>
    </location>
</feature>
<sequence length="112" mass="12756">MSHFSIVLLLLVVLVLATPCFTRSVAEDSTTLDFSLSENDLTLDDEDEIWSVDATEHSLHQHHRAKPPKHSKPPKHGKPPKHSKPPKTAIMLLLLIIMVLQLKIYTCRWKND</sequence>
<gene>
    <name evidence="4" type="ORF">Salat_0457900</name>
</gene>
<proteinExistence type="predicted"/>
<name>A0AAE2D0J0_9LAMI</name>
<evidence type="ECO:0000256" key="1">
    <source>
        <dbReference type="SAM" id="MobiDB-lite"/>
    </source>
</evidence>
<reference evidence="4" key="2">
    <citation type="journal article" date="2024" name="Plant">
        <title>Genomic evolution and insights into agronomic trait innovations of Sesamum species.</title>
        <authorList>
            <person name="Miao H."/>
            <person name="Wang L."/>
            <person name="Qu L."/>
            <person name="Liu H."/>
            <person name="Sun Y."/>
            <person name="Le M."/>
            <person name="Wang Q."/>
            <person name="Wei S."/>
            <person name="Zheng Y."/>
            <person name="Lin W."/>
            <person name="Duan Y."/>
            <person name="Cao H."/>
            <person name="Xiong S."/>
            <person name="Wang X."/>
            <person name="Wei L."/>
            <person name="Li C."/>
            <person name="Ma Q."/>
            <person name="Ju M."/>
            <person name="Zhao R."/>
            <person name="Li G."/>
            <person name="Mu C."/>
            <person name="Tian Q."/>
            <person name="Mei H."/>
            <person name="Zhang T."/>
            <person name="Gao T."/>
            <person name="Zhang H."/>
        </authorList>
    </citation>
    <scope>NUCLEOTIDE SEQUENCE</scope>
    <source>
        <strain evidence="4">3651</strain>
    </source>
</reference>
<evidence type="ECO:0000313" key="4">
    <source>
        <dbReference type="EMBL" id="KAK4441230.1"/>
    </source>
</evidence>
<evidence type="ECO:0000313" key="5">
    <source>
        <dbReference type="Proteomes" id="UP001293254"/>
    </source>
</evidence>
<organism evidence="4 5">
    <name type="scientific">Sesamum alatum</name>
    <dbReference type="NCBI Taxonomy" id="300844"/>
    <lineage>
        <taxon>Eukaryota</taxon>
        <taxon>Viridiplantae</taxon>
        <taxon>Streptophyta</taxon>
        <taxon>Embryophyta</taxon>
        <taxon>Tracheophyta</taxon>
        <taxon>Spermatophyta</taxon>
        <taxon>Magnoliopsida</taxon>
        <taxon>eudicotyledons</taxon>
        <taxon>Gunneridae</taxon>
        <taxon>Pentapetalae</taxon>
        <taxon>asterids</taxon>
        <taxon>lamiids</taxon>
        <taxon>Lamiales</taxon>
        <taxon>Pedaliaceae</taxon>
        <taxon>Sesamum</taxon>
    </lineage>
</organism>
<comment type="caution">
    <text evidence="4">The sequence shown here is derived from an EMBL/GenBank/DDBJ whole genome shotgun (WGS) entry which is preliminary data.</text>
</comment>
<keyword evidence="2" id="KW-0812">Transmembrane</keyword>
<dbReference type="Proteomes" id="UP001293254">
    <property type="component" value="Unassembled WGS sequence"/>
</dbReference>
<evidence type="ECO:0000256" key="3">
    <source>
        <dbReference type="SAM" id="SignalP"/>
    </source>
</evidence>
<keyword evidence="2" id="KW-0472">Membrane</keyword>
<keyword evidence="3" id="KW-0732">Signal</keyword>